<reference evidence="2" key="1">
    <citation type="submission" date="2013-06" db="EMBL/GenBank/DDBJ databases">
        <authorList>
            <person name="Zhao Q."/>
        </authorList>
    </citation>
    <scope>NUCLEOTIDE SEQUENCE</scope>
    <source>
        <strain evidence="2">cv. W1943</strain>
    </source>
</reference>
<evidence type="ECO:0000313" key="2">
    <source>
        <dbReference type="Proteomes" id="UP000008022"/>
    </source>
</evidence>
<keyword evidence="2" id="KW-1185">Reference proteome</keyword>
<name>A0A0E0Q6X1_ORYRU</name>
<dbReference type="HOGENOM" id="CLU_2626311_0_0_1"/>
<proteinExistence type="predicted"/>
<dbReference type="EnsemblPlants" id="ORUFI07G11060.1">
    <property type="protein sequence ID" value="ORUFI07G11060.1"/>
    <property type="gene ID" value="ORUFI07G11060"/>
</dbReference>
<accession>A0A0E0Q6X1</accession>
<reference evidence="1" key="2">
    <citation type="submission" date="2015-06" db="UniProtKB">
        <authorList>
            <consortium name="EnsemblPlants"/>
        </authorList>
    </citation>
    <scope>IDENTIFICATION</scope>
</reference>
<dbReference type="Gramene" id="ORUFI07G11060.1">
    <property type="protein sequence ID" value="ORUFI07G11060.1"/>
    <property type="gene ID" value="ORUFI07G11060"/>
</dbReference>
<organism evidence="1 2">
    <name type="scientific">Oryza rufipogon</name>
    <name type="common">Brownbeard rice</name>
    <name type="synonym">Asian wild rice</name>
    <dbReference type="NCBI Taxonomy" id="4529"/>
    <lineage>
        <taxon>Eukaryota</taxon>
        <taxon>Viridiplantae</taxon>
        <taxon>Streptophyta</taxon>
        <taxon>Embryophyta</taxon>
        <taxon>Tracheophyta</taxon>
        <taxon>Spermatophyta</taxon>
        <taxon>Magnoliopsida</taxon>
        <taxon>Liliopsida</taxon>
        <taxon>Poales</taxon>
        <taxon>Poaceae</taxon>
        <taxon>BOP clade</taxon>
        <taxon>Oryzoideae</taxon>
        <taxon>Oryzeae</taxon>
        <taxon>Oryzinae</taxon>
        <taxon>Oryza</taxon>
    </lineage>
</organism>
<evidence type="ECO:0000313" key="1">
    <source>
        <dbReference type="EnsemblPlants" id="ORUFI07G11060.1"/>
    </source>
</evidence>
<dbReference type="Proteomes" id="UP000008022">
    <property type="component" value="Unassembled WGS sequence"/>
</dbReference>
<protein>
    <submittedName>
        <fullName evidence="1">Uncharacterized protein</fullName>
    </submittedName>
</protein>
<sequence>MGQWEMVGARELDKTGGMGQWNLIKEMVGVRILLHAVLVIQSQQRAARFNPVRSALDKWIPSVVLYKSLLHRADASNQ</sequence>
<dbReference type="AlphaFoldDB" id="A0A0E0Q6X1"/>